<dbReference type="PANTHER" id="PTHR12929">
    <property type="entry name" value="SOLUTE CARRIER FAMILY 52"/>
    <property type="match status" value="1"/>
</dbReference>
<organism evidence="10">
    <name type="scientific">Papilio xuthus</name>
    <name type="common">Asian swallowtail butterfly</name>
    <dbReference type="NCBI Taxonomy" id="66420"/>
    <lineage>
        <taxon>Eukaryota</taxon>
        <taxon>Metazoa</taxon>
        <taxon>Ecdysozoa</taxon>
        <taxon>Arthropoda</taxon>
        <taxon>Hexapoda</taxon>
        <taxon>Insecta</taxon>
        <taxon>Pterygota</taxon>
        <taxon>Neoptera</taxon>
        <taxon>Endopterygota</taxon>
        <taxon>Lepidoptera</taxon>
        <taxon>Glossata</taxon>
        <taxon>Ditrysia</taxon>
        <taxon>Papilionoidea</taxon>
        <taxon>Papilionidae</taxon>
        <taxon>Papilioninae</taxon>
        <taxon>Papilio</taxon>
    </lineage>
</organism>
<protein>
    <recommendedName>
        <fullName evidence="9">Riboflavin transporter</fullName>
    </recommendedName>
</protein>
<feature type="transmembrane region" description="Helical" evidence="9">
    <location>
        <begin position="141"/>
        <end position="162"/>
    </location>
</feature>
<dbReference type="Proteomes" id="UP000694872">
    <property type="component" value="Unplaced"/>
</dbReference>
<feature type="transmembrane region" description="Helical" evidence="9">
    <location>
        <begin position="375"/>
        <end position="395"/>
    </location>
</feature>
<dbReference type="Pfam" id="PF06237">
    <property type="entry name" value="SLC52_ribofla_tr"/>
    <property type="match status" value="1"/>
</dbReference>
<evidence type="ECO:0000256" key="3">
    <source>
        <dbReference type="ARBA" id="ARBA00006366"/>
    </source>
</evidence>
<feature type="transmembrane region" description="Helical" evidence="9">
    <location>
        <begin position="193"/>
        <end position="212"/>
    </location>
</feature>
<evidence type="ECO:0000256" key="1">
    <source>
        <dbReference type="ARBA" id="ARBA00000215"/>
    </source>
</evidence>
<keyword evidence="6 9" id="KW-0812">Transmembrane</keyword>
<comment type="subcellular location">
    <subcellularLocation>
        <location evidence="2 9">Cell membrane</location>
        <topology evidence="2 9">Multi-pass membrane protein</topology>
    </subcellularLocation>
</comment>
<feature type="transmembrane region" description="Helical" evidence="9">
    <location>
        <begin position="77"/>
        <end position="97"/>
    </location>
</feature>
<keyword evidence="7 9" id="KW-1133">Transmembrane helix</keyword>
<dbReference type="AlphaFoldDB" id="A0AAJ6ZLE8"/>
<reference evidence="10" key="1">
    <citation type="submission" date="2025-08" db="UniProtKB">
        <authorList>
            <consortium name="RefSeq"/>
        </authorList>
    </citation>
    <scope>IDENTIFICATION</scope>
</reference>
<evidence type="ECO:0000256" key="9">
    <source>
        <dbReference type="RuleBase" id="RU368035"/>
    </source>
</evidence>
<keyword evidence="4 9" id="KW-0813">Transport</keyword>
<dbReference type="GO" id="GO:0005886">
    <property type="term" value="C:plasma membrane"/>
    <property type="evidence" value="ECO:0007669"/>
    <property type="project" value="UniProtKB-SubCell"/>
</dbReference>
<feature type="transmembrane region" description="Helical" evidence="9">
    <location>
        <begin position="306"/>
        <end position="327"/>
    </location>
</feature>
<evidence type="ECO:0000256" key="7">
    <source>
        <dbReference type="ARBA" id="ARBA00022989"/>
    </source>
</evidence>
<evidence type="ECO:0000256" key="4">
    <source>
        <dbReference type="ARBA" id="ARBA00022448"/>
    </source>
</evidence>
<feature type="transmembrane region" description="Helical" evidence="9">
    <location>
        <begin position="45"/>
        <end position="65"/>
    </location>
</feature>
<comment type="function">
    <text evidence="9">Plasma membrane transporter mediating the uptake by cells of the water soluble vitamin B2/riboflavin that plays a key role in biochemical oxidation-reduction reactions of the carbohydrate, lipid, and amino acid metabolism.</text>
</comment>
<keyword evidence="5 9" id="KW-1003">Cell membrane</keyword>
<evidence type="ECO:0000256" key="6">
    <source>
        <dbReference type="ARBA" id="ARBA00022692"/>
    </source>
</evidence>
<dbReference type="GeneID" id="106123333"/>
<feature type="transmembrane region" description="Helical" evidence="9">
    <location>
        <begin position="109"/>
        <end position="134"/>
    </location>
</feature>
<dbReference type="KEGG" id="pxu:106123333"/>
<proteinExistence type="inferred from homology"/>
<dbReference type="PANTHER" id="PTHR12929:SF10">
    <property type="entry name" value="RIBOFLAVIN TRANSPORTER"/>
    <property type="match status" value="1"/>
</dbReference>
<keyword evidence="8 9" id="KW-0472">Membrane</keyword>
<evidence type="ECO:0000256" key="2">
    <source>
        <dbReference type="ARBA" id="ARBA00004651"/>
    </source>
</evidence>
<name>A0AAJ6ZLE8_PAPXU</name>
<gene>
    <name evidence="10" type="primary">LOC106123333</name>
</gene>
<feature type="transmembrane region" description="Helical" evidence="9">
    <location>
        <begin position="7"/>
        <end position="25"/>
    </location>
</feature>
<comment type="catalytic activity">
    <reaction evidence="1 9">
        <text>riboflavin(in) = riboflavin(out)</text>
        <dbReference type="Rhea" id="RHEA:35015"/>
        <dbReference type="ChEBI" id="CHEBI:57986"/>
    </reaction>
</comment>
<dbReference type="RefSeq" id="XP_013175042.1">
    <property type="nucleotide sequence ID" value="XM_013319588.1"/>
</dbReference>
<evidence type="ECO:0000256" key="8">
    <source>
        <dbReference type="ARBA" id="ARBA00023136"/>
    </source>
</evidence>
<feature type="transmembrane region" description="Helical" evidence="9">
    <location>
        <begin position="339"/>
        <end position="363"/>
    </location>
</feature>
<dbReference type="GO" id="GO:0032217">
    <property type="term" value="F:riboflavin transmembrane transporter activity"/>
    <property type="evidence" value="ECO:0007669"/>
    <property type="project" value="UniProtKB-UniRule"/>
</dbReference>
<dbReference type="InterPro" id="IPR009357">
    <property type="entry name" value="Riboflavin_transptr"/>
</dbReference>
<comment type="similarity">
    <text evidence="3 9">Belongs to the riboflavin transporter family.</text>
</comment>
<accession>A0AAJ6ZLE8</accession>
<sequence>MVKLKRCILLDLAVAAFGLGSWLGVNGTFLQAPLLLRRQPEGWALPSWITLAVQLGNLGIAAHALSRRLLPRTSDAAHIYCLLATGAAALFLNAFLHPETVSLAGADRSLAFLALTFCSALVGCTSSVLFYPYLRYFREEYLVTYLVGEGMSGLLPSILALIQGVGGEPECVPSPDGSMWTAVHPLPLFDTDLFLSILGGLSIVSLLSFTYIHNTSQFDSERKLPTESKEQRQEARVCLLEQSWVCLLAASAALNCINNGVLNAVQSYSCMPYGAATYHLAATLKVVADPAICLAAVWIAPLSVRALVAILAAATGPLAYMLATALLSPTPPLQDQVAGRALIVSSWLAGAAALAYARLWVALRARRGGARAMRACGAFGQLGSILGTLTMFLLVNFTRLFTQAPTAACPPAHTLYGDAPHAYTPTILVEV</sequence>
<evidence type="ECO:0000313" key="10">
    <source>
        <dbReference type="RefSeq" id="XP_013175042.1"/>
    </source>
</evidence>
<evidence type="ECO:0000256" key="5">
    <source>
        <dbReference type="ARBA" id="ARBA00022475"/>
    </source>
</evidence>